<organism evidence="1 2">
    <name type="scientific">Helianthus annuus</name>
    <name type="common">Common sunflower</name>
    <dbReference type="NCBI Taxonomy" id="4232"/>
    <lineage>
        <taxon>Eukaryota</taxon>
        <taxon>Viridiplantae</taxon>
        <taxon>Streptophyta</taxon>
        <taxon>Embryophyta</taxon>
        <taxon>Tracheophyta</taxon>
        <taxon>Spermatophyta</taxon>
        <taxon>Magnoliopsida</taxon>
        <taxon>eudicotyledons</taxon>
        <taxon>Gunneridae</taxon>
        <taxon>Pentapetalae</taxon>
        <taxon>asterids</taxon>
        <taxon>campanulids</taxon>
        <taxon>Asterales</taxon>
        <taxon>Asteraceae</taxon>
        <taxon>Asteroideae</taxon>
        <taxon>Heliantheae alliance</taxon>
        <taxon>Heliantheae</taxon>
        <taxon>Helianthus</taxon>
    </lineage>
</organism>
<dbReference type="EMBL" id="MNCJ02000324">
    <property type="protein sequence ID" value="KAF5792874.1"/>
    <property type="molecule type" value="Genomic_DNA"/>
</dbReference>
<protein>
    <submittedName>
        <fullName evidence="1">Uncharacterized protein</fullName>
    </submittedName>
</protein>
<dbReference type="Gramene" id="mRNA:HanXRQr2_Chr09g0410931">
    <property type="protein sequence ID" value="CDS:HanXRQr2_Chr09g0410931.1"/>
    <property type="gene ID" value="HanXRQr2_Chr09g0410931"/>
</dbReference>
<sequence length="84" mass="8871">MYVCIGICERRREEVGESSSAGGSRSCRAWGGDGHGGWGVWGGGGRTGLSRPSIPLSLSERRPPDKGHMVGSGSFSFTAYCFTD</sequence>
<reference evidence="1" key="1">
    <citation type="journal article" date="2017" name="Nature">
        <title>The sunflower genome provides insights into oil metabolism, flowering and Asterid evolution.</title>
        <authorList>
            <person name="Badouin H."/>
            <person name="Gouzy J."/>
            <person name="Grassa C.J."/>
            <person name="Murat F."/>
            <person name="Staton S.E."/>
            <person name="Cottret L."/>
            <person name="Lelandais-Briere C."/>
            <person name="Owens G.L."/>
            <person name="Carrere S."/>
            <person name="Mayjonade B."/>
            <person name="Legrand L."/>
            <person name="Gill N."/>
            <person name="Kane N.C."/>
            <person name="Bowers J.E."/>
            <person name="Hubner S."/>
            <person name="Bellec A."/>
            <person name="Berard A."/>
            <person name="Berges H."/>
            <person name="Blanchet N."/>
            <person name="Boniface M.C."/>
            <person name="Brunel D."/>
            <person name="Catrice O."/>
            <person name="Chaidir N."/>
            <person name="Claudel C."/>
            <person name="Donnadieu C."/>
            <person name="Faraut T."/>
            <person name="Fievet G."/>
            <person name="Helmstetter N."/>
            <person name="King M."/>
            <person name="Knapp S.J."/>
            <person name="Lai Z."/>
            <person name="Le Paslier M.C."/>
            <person name="Lippi Y."/>
            <person name="Lorenzon L."/>
            <person name="Mandel J.R."/>
            <person name="Marage G."/>
            <person name="Marchand G."/>
            <person name="Marquand E."/>
            <person name="Bret-Mestries E."/>
            <person name="Morien E."/>
            <person name="Nambeesan S."/>
            <person name="Nguyen T."/>
            <person name="Pegot-Espagnet P."/>
            <person name="Pouilly N."/>
            <person name="Raftis F."/>
            <person name="Sallet E."/>
            <person name="Schiex T."/>
            <person name="Thomas J."/>
            <person name="Vandecasteele C."/>
            <person name="Vares D."/>
            <person name="Vear F."/>
            <person name="Vautrin S."/>
            <person name="Crespi M."/>
            <person name="Mangin B."/>
            <person name="Burke J.M."/>
            <person name="Salse J."/>
            <person name="Munos S."/>
            <person name="Vincourt P."/>
            <person name="Rieseberg L.H."/>
            <person name="Langlade N.B."/>
        </authorList>
    </citation>
    <scope>NUCLEOTIDE SEQUENCE</scope>
    <source>
        <tissue evidence="1">Leaves</tissue>
    </source>
</reference>
<proteinExistence type="predicted"/>
<dbReference type="Proteomes" id="UP000215914">
    <property type="component" value="Unassembled WGS sequence"/>
</dbReference>
<gene>
    <name evidence="1" type="ORF">HanXRQr2_Chr09g0410931</name>
</gene>
<keyword evidence="2" id="KW-1185">Reference proteome</keyword>
<dbReference type="AlphaFoldDB" id="A0A9K3NAE8"/>
<name>A0A9K3NAE8_HELAN</name>
<accession>A0A9K3NAE8</accession>
<evidence type="ECO:0000313" key="1">
    <source>
        <dbReference type="EMBL" id="KAF5792874.1"/>
    </source>
</evidence>
<evidence type="ECO:0000313" key="2">
    <source>
        <dbReference type="Proteomes" id="UP000215914"/>
    </source>
</evidence>
<comment type="caution">
    <text evidence="1">The sequence shown here is derived from an EMBL/GenBank/DDBJ whole genome shotgun (WGS) entry which is preliminary data.</text>
</comment>
<reference evidence="1" key="2">
    <citation type="submission" date="2020-06" db="EMBL/GenBank/DDBJ databases">
        <title>Helianthus annuus Genome sequencing and assembly Release 2.</title>
        <authorList>
            <person name="Gouzy J."/>
            <person name="Langlade N."/>
            <person name="Munos S."/>
        </authorList>
    </citation>
    <scope>NUCLEOTIDE SEQUENCE</scope>
    <source>
        <tissue evidence="1">Leaves</tissue>
    </source>
</reference>